<dbReference type="Ensembl" id="ENSPSTT00000020154.1">
    <property type="protein sequence ID" value="ENSPSTP00000019237.1"/>
    <property type="gene ID" value="ENSPSTG00000013862.1"/>
</dbReference>
<dbReference type="PANTHER" id="PTHR45903">
    <property type="entry name" value="GLUTAMATE-RICH WD REPEAT-CONTAINING PROTEIN 1"/>
    <property type="match status" value="1"/>
</dbReference>
<feature type="region of interest" description="Disordered" evidence="5">
    <location>
        <begin position="236"/>
        <end position="259"/>
    </location>
</feature>
<evidence type="ECO:0000256" key="4">
    <source>
        <dbReference type="PROSITE-ProRule" id="PRU00221"/>
    </source>
</evidence>
<dbReference type="GO" id="GO:0005730">
    <property type="term" value="C:nucleolus"/>
    <property type="evidence" value="ECO:0007669"/>
    <property type="project" value="TreeGrafter"/>
</dbReference>
<dbReference type="Gene3D" id="2.130.10.10">
    <property type="entry name" value="YVTN repeat-like/Quinoprotein amine dehydrogenase"/>
    <property type="match status" value="1"/>
</dbReference>
<dbReference type="InterPro" id="IPR020472">
    <property type="entry name" value="WD40_PAC1"/>
</dbReference>
<keyword evidence="7" id="KW-1185">Reference proteome</keyword>
<accession>A0A8C9FQ20</accession>
<sequence length="299" mass="31790">PMDVWGRTRRWELGPLGNGGVGSIDPQGRTRGSIGPAPQIYGAAPHLPPRLMVLKMQNLHGPRRRRGDGSSESESSEEEEEEDEERSPELHLAMIPHYGAINRVRGVWAGLWPLTALGGEGGVFSSCSSDSSLRIWDVRAPPGGGAMLSVDHAHPGDVNVISWGGAGRGAGHHLLSGGDDGAVRLWDLRHFQTGRSAATLKFHGGPITSLQWCPTERGVLAAAGADDAVTQWDLGLERDPEAGGGDGEEGDGEGELPPQLLFVHMGDPDPKELRWHPQCPGVLLCTGISGISVFRTVCV</sequence>
<dbReference type="PROSITE" id="PS00678">
    <property type="entry name" value="WD_REPEATS_1"/>
    <property type="match status" value="1"/>
</dbReference>
<dbReference type="GO" id="GO:0042254">
    <property type="term" value="P:ribosome biogenesis"/>
    <property type="evidence" value="ECO:0007669"/>
    <property type="project" value="TreeGrafter"/>
</dbReference>
<dbReference type="AlphaFoldDB" id="A0A8C9FQ20"/>
<dbReference type="PANTHER" id="PTHR45903:SF1">
    <property type="entry name" value="GLUTAMATE-RICH WD REPEAT-CONTAINING PROTEIN 1"/>
    <property type="match status" value="1"/>
</dbReference>
<evidence type="ECO:0000256" key="1">
    <source>
        <dbReference type="ARBA" id="ARBA00022574"/>
    </source>
</evidence>
<dbReference type="InterPro" id="IPR051972">
    <property type="entry name" value="Glutamate-rich_WD_repeat"/>
</dbReference>
<feature type="region of interest" description="Disordered" evidence="5">
    <location>
        <begin position="60"/>
        <end position="88"/>
    </location>
</feature>
<feature type="repeat" description="WD" evidence="4">
    <location>
        <begin position="200"/>
        <end position="234"/>
    </location>
</feature>
<dbReference type="Pfam" id="PF00400">
    <property type="entry name" value="WD40"/>
    <property type="match status" value="2"/>
</dbReference>
<dbReference type="PRINTS" id="PR00320">
    <property type="entry name" value="GPROTEINBRPT"/>
</dbReference>
<dbReference type="InterPro" id="IPR015943">
    <property type="entry name" value="WD40/YVTN_repeat-like_dom_sf"/>
</dbReference>
<dbReference type="InterPro" id="IPR036322">
    <property type="entry name" value="WD40_repeat_dom_sf"/>
</dbReference>
<evidence type="ECO:0000313" key="6">
    <source>
        <dbReference type="Ensembl" id="ENSPSTP00000019237.1"/>
    </source>
</evidence>
<dbReference type="SMART" id="SM00320">
    <property type="entry name" value="WD40"/>
    <property type="match status" value="4"/>
</dbReference>
<evidence type="ECO:0000256" key="2">
    <source>
        <dbReference type="ARBA" id="ARBA00022737"/>
    </source>
</evidence>
<organism evidence="6 7">
    <name type="scientific">Pavo cristatus</name>
    <name type="common">Indian peafowl</name>
    <name type="synonym">Blue peafowl</name>
    <dbReference type="NCBI Taxonomy" id="9049"/>
    <lineage>
        <taxon>Eukaryota</taxon>
        <taxon>Metazoa</taxon>
        <taxon>Chordata</taxon>
        <taxon>Craniata</taxon>
        <taxon>Vertebrata</taxon>
        <taxon>Euteleostomi</taxon>
        <taxon>Archelosauria</taxon>
        <taxon>Archosauria</taxon>
        <taxon>Dinosauria</taxon>
        <taxon>Saurischia</taxon>
        <taxon>Theropoda</taxon>
        <taxon>Coelurosauria</taxon>
        <taxon>Aves</taxon>
        <taxon>Neognathae</taxon>
        <taxon>Galloanserae</taxon>
        <taxon>Galliformes</taxon>
        <taxon>Phasianidae</taxon>
        <taxon>Phasianinae</taxon>
        <taxon>Pavo</taxon>
    </lineage>
</organism>
<name>A0A8C9FQ20_PAVCR</name>
<keyword evidence="2" id="KW-0677">Repeat</keyword>
<protein>
    <recommendedName>
        <fullName evidence="3">Glutamate-rich WD repeat-containing protein 1</fullName>
    </recommendedName>
</protein>
<evidence type="ECO:0000313" key="7">
    <source>
        <dbReference type="Proteomes" id="UP000694428"/>
    </source>
</evidence>
<dbReference type="PROSITE" id="PS50294">
    <property type="entry name" value="WD_REPEATS_REGION"/>
    <property type="match status" value="1"/>
</dbReference>
<reference evidence="6" key="1">
    <citation type="submission" date="2025-08" db="UniProtKB">
        <authorList>
            <consortium name="Ensembl"/>
        </authorList>
    </citation>
    <scope>IDENTIFICATION</scope>
</reference>
<dbReference type="PROSITE" id="PS50082">
    <property type="entry name" value="WD_REPEATS_2"/>
    <property type="match status" value="2"/>
</dbReference>
<dbReference type="SUPFAM" id="SSF50978">
    <property type="entry name" value="WD40 repeat-like"/>
    <property type="match status" value="1"/>
</dbReference>
<evidence type="ECO:0000256" key="5">
    <source>
        <dbReference type="SAM" id="MobiDB-lite"/>
    </source>
</evidence>
<dbReference type="Proteomes" id="UP000694428">
    <property type="component" value="Unplaced"/>
</dbReference>
<evidence type="ECO:0000256" key="3">
    <source>
        <dbReference type="ARBA" id="ARBA00040876"/>
    </source>
</evidence>
<feature type="region of interest" description="Disordered" evidence="5">
    <location>
        <begin position="1"/>
        <end position="42"/>
    </location>
</feature>
<reference evidence="6" key="2">
    <citation type="submission" date="2025-09" db="UniProtKB">
        <authorList>
            <consortium name="Ensembl"/>
        </authorList>
    </citation>
    <scope>IDENTIFICATION</scope>
</reference>
<feature type="compositionally biased region" description="Acidic residues" evidence="5">
    <location>
        <begin position="74"/>
        <end position="86"/>
    </location>
</feature>
<feature type="repeat" description="WD" evidence="4">
    <location>
        <begin position="151"/>
        <end position="196"/>
    </location>
</feature>
<proteinExistence type="predicted"/>
<keyword evidence="1 4" id="KW-0853">WD repeat</keyword>
<dbReference type="InterPro" id="IPR001680">
    <property type="entry name" value="WD40_rpt"/>
</dbReference>
<dbReference type="InterPro" id="IPR019775">
    <property type="entry name" value="WD40_repeat_CS"/>
</dbReference>